<evidence type="ECO:0000313" key="2">
    <source>
        <dbReference type="Proteomes" id="UP001148629"/>
    </source>
</evidence>
<gene>
    <name evidence="1" type="ORF">NM208_g5668</name>
</gene>
<name>A0ACC1SFY5_9HYPO</name>
<keyword evidence="2" id="KW-1185">Reference proteome</keyword>
<protein>
    <submittedName>
        <fullName evidence="1">Uncharacterized protein</fullName>
    </submittedName>
</protein>
<reference evidence="1" key="1">
    <citation type="submission" date="2022-08" db="EMBL/GenBank/DDBJ databases">
        <title>Genome Sequence of Fusarium decemcellulare.</title>
        <authorList>
            <person name="Buettner E."/>
        </authorList>
    </citation>
    <scope>NUCLEOTIDE SEQUENCE</scope>
    <source>
        <strain evidence="1">Babe19</strain>
    </source>
</reference>
<sequence length="359" mass="39553">MSVSPDVTSINPEGLGLVLLVVTLFFTPPSTIVIALRCWVRAKHGVFGTDDALMLVGWLLFIVVVGVVSKGTYYGLGAKDERLNEFLVEHSKMHTWLFQTFYCSSLVFIKSSICVTLLRIAVIKTHRIIAWATLVASCVCTLIVIFGLFTICRPVTANWDKSAGTCSPPIVIISLSYLVSAGSILTDWVCAILPGFMLYKAQMKMATKISISIILGMGVLASIATIIRVPYIKFYADPVDYPYHVGNIALWSVFESGTGIIAGSLPSLRRLLKNWINFDSSNDHSMTHVTPFTGNGKSTVTSRVGVASVRRPKDKSDRDWEQLDDASSSRKIYVTVDMEMQSLERTTTASRSRESFAEV</sequence>
<accession>A0ACC1SFY5</accession>
<comment type="caution">
    <text evidence="1">The sequence shown here is derived from an EMBL/GenBank/DDBJ whole genome shotgun (WGS) entry which is preliminary data.</text>
</comment>
<dbReference type="Proteomes" id="UP001148629">
    <property type="component" value="Unassembled WGS sequence"/>
</dbReference>
<evidence type="ECO:0000313" key="1">
    <source>
        <dbReference type="EMBL" id="KAJ3538982.1"/>
    </source>
</evidence>
<proteinExistence type="predicted"/>
<organism evidence="1 2">
    <name type="scientific">Fusarium decemcellulare</name>
    <dbReference type="NCBI Taxonomy" id="57161"/>
    <lineage>
        <taxon>Eukaryota</taxon>
        <taxon>Fungi</taxon>
        <taxon>Dikarya</taxon>
        <taxon>Ascomycota</taxon>
        <taxon>Pezizomycotina</taxon>
        <taxon>Sordariomycetes</taxon>
        <taxon>Hypocreomycetidae</taxon>
        <taxon>Hypocreales</taxon>
        <taxon>Nectriaceae</taxon>
        <taxon>Fusarium</taxon>
        <taxon>Fusarium decemcellulare species complex</taxon>
    </lineage>
</organism>
<dbReference type="EMBL" id="JANRMS010000486">
    <property type="protein sequence ID" value="KAJ3538982.1"/>
    <property type="molecule type" value="Genomic_DNA"/>
</dbReference>